<proteinExistence type="predicted"/>
<name>A0A0L0NNF7_CANAR</name>
<organism evidence="1 2">
    <name type="scientific">Candidozyma auris</name>
    <name type="common">Yeast</name>
    <name type="synonym">Candida auris</name>
    <dbReference type="NCBI Taxonomy" id="498019"/>
    <lineage>
        <taxon>Eukaryota</taxon>
        <taxon>Fungi</taxon>
        <taxon>Dikarya</taxon>
        <taxon>Ascomycota</taxon>
        <taxon>Saccharomycotina</taxon>
        <taxon>Pichiomycetes</taxon>
        <taxon>Metschnikowiaceae</taxon>
        <taxon>Candidozyma</taxon>
    </lineage>
</organism>
<protein>
    <submittedName>
        <fullName evidence="1">Uncharacterized protein</fullName>
    </submittedName>
</protein>
<gene>
    <name evidence="1" type="ORF">QG37_08161</name>
</gene>
<accession>A0A0L0NNF7</accession>
<sequence length="47" mass="5367">MVRHQLYWRGVLERDKADAARQRAGEAFYELLAATRDFGGSLFLAIP</sequence>
<evidence type="ECO:0000313" key="2">
    <source>
        <dbReference type="Proteomes" id="UP000037122"/>
    </source>
</evidence>
<dbReference type="AlphaFoldDB" id="A0A0L0NNF7"/>
<reference evidence="2" key="1">
    <citation type="journal article" date="2015" name="BMC Genomics">
        <title>Draft genome of a commonly misdiagnosed multidrug resistant pathogen Candida auris.</title>
        <authorList>
            <person name="Chatterjee S."/>
            <person name="Alampalli S.V."/>
            <person name="Nageshan R.K."/>
            <person name="Chettiar S.T."/>
            <person name="Joshi S."/>
            <person name="Tatu U.S."/>
        </authorList>
    </citation>
    <scope>NUCLEOTIDE SEQUENCE [LARGE SCALE GENOMIC DNA]</scope>
    <source>
        <strain evidence="2">6684</strain>
    </source>
</reference>
<comment type="caution">
    <text evidence="1">The sequence shown here is derived from an EMBL/GenBank/DDBJ whole genome shotgun (WGS) entry which is preliminary data.</text>
</comment>
<dbReference type="EMBL" id="LGST01000068">
    <property type="protein sequence ID" value="KND95544.1"/>
    <property type="molecule type" value="Genomic_DNA"/>
</dbReference>
<evidence type="ECO:0000313" key="1">
    <source>
        <dbReference type="EMBL" id="KND95544.1"/>
    </source>
</evidence>
<dbReference type="Proteomes" id="UP000037122">
    <property type="component" value="Unassembled WGS sequence"/>
</dbReference>
<dbReference type="VEuPathDB" id="FungiDB:QG37_08161"/>